<comment type="caution">
    <text evidence="2">The sequence shown here is derived from an EMBL/GenBank/DDBJ whole genome shotgun (WGS) entry which is preliminary data.</text>
</comment>
<gene>
    <name evidence="2" type="ORF">DWX38_03140</name>
</gene>
<evidence type="ECO:0000313" key="2">
    <source>
        <dbReference type="EMBL" id="RGT34942.1"/>
    </source>
</evidence>
<reference evidence="2 3" key="1">
    <citation type="submission" date="2018-08" db="EMBL/GenBank/DDBJ databases">
        <title>A genome reference for cultivated species of the human gut microbiota.</title>
        <authorList>
            <person name="Zou Y."/>
            <person name="Xue W."/>
            <person name="Luo G."/>
        </authorList>
    </citation>
    <scope>NUCLEOTIDE SEQUENCE [LARGE SCALE GENOMIC DNA]</scope>
    <source>
        <strain evidence="2 3">AF19-1AC</strain>
    </source>
</reference>
<evidence type="ECO:0000313" key="3">
    <source>
        <dbReference type="Proteomes" id="UP000285159"/>
    </source>
</evidence>
<evidence type="ECO:0000259" key="1">
    <source>
        <dbReference type="Pfam" id="PF05448"/>
    </source>
</evidence>
<dbReference type="InterPro" id="IPR008391">
    <property type="entry name" value="AXE1_dom"/>
</dbReference>
<dbReference type="PANTHER" id="PTHR22946:SF8">
    <property type="entry name" value="ACETYL XYLAN ESTERASE DOMAIN-CONTAINING PROTEIN"/>
    <property type="match status" value="1"/>
</dbReference>
<dbReference type="RefSeq" id="WP_118466923.1">
    <property type="nucleotide sequence ID" value="NZ_CABIZW010000003.1"/>
</dbReference>
<feature type="domain" description="Acetyl xylan esterase" evidence="1">
    <location>
        <begin position="111"/>
        <end position="280"/>
    </location>
</feature>
<dbReference type="EMBL" id="QRWP01000002">
    <property type="protein sequence ID" value="RGT34942.1"/>
    <property type="molecule type" value="Genomic_DNA"/>
</dbReference>
<accession>A0A412N925</accession>
<dbReference type="Proteomes" id="UP000285159">
    <property type="component" value="Unassembled WGS sequence"/>
</dbReference>
<dbReference type="InterPro" id="IPR029058">
    <property type="entry name" value="AB_hydrolase_fold"/>
</dbReference>
<protein>
    <submittedName>
        <fullName evidence="2">Acetylxylan esterase</fullName>
    </submittedName>
</protein>
<dbReference type="AlphaFoldDB" id="A0A412N925"/>
<organism evidence="2 3">
    <name type="scientific">Bacteroides clarus</name>
    <dbReference type="NCBI Taxonomy" id="626929"/>
    <lineage>
        <taxon>Bacteria</taxon>
        <taxon>Pseudomonadati</taxon>
        <taxon>Bacteroidota</taxon>
        <taxon>Bacteroidia</taxon>
        <taxon>Bacteroidales</taxon>
        <taxon>Bacteroidaceae</taxon>
        <taxon>Bacteroides</taxon>
    </lineage>
</organism>
<name>A0A412N925_9BACE</name>
<dbReference type="PANTHER" id="PTHR22946">
    <property type="entry name" value="DIENELACTONE HYDROLASE DOMAIN-CONTAINING PROTEIN-RELATED"/>
    <property type="match status" value="1"/>
</dbReference>
<sequence>MRNMNTIRHTLQTIFLLLVIFCPHLWGQRYDALRFNRPEAYNAYLMRYLHRKSLERDSIFNSALTSKNALKRHIEFLKQQFNTLYGTFPERLPIKSKVVGRILGEGFIVEKIWFQSLPGRYVTAHLYLPKSTSKQFPACIEMCGHGLRGKGSGSNSAILMALNGIATLVVDPIGQGERLQLIDVKSFEPLTRGATTEHTLLNPGLMLLGSSLAAQEYWDNSRAIDYLLSRKDIDGTRIGAYGFSGGGTQSTYLIAMDNRIQAACIGLFFSNRTRTLELMGPSDGCQQIQNEGALGIELADFALTMAPKPLLILDGLYDFVDHWGALQGFKELKQAYKLLGYPENISQYYAEDGHSTPPDVQEQLVRWFSKWLTEYEPVTVNWPQNPHWQGSNMLCTTLGQVNVSFHDSKSLIQEYLEKMNSLEVSRNSFCQSDKQKIKSMIMKLLGIQNLSNEVEAVCTGFNKLKAHDEYRFQLNSKGQMPIACIVRIPHRPNANAPIKIHLCDKGKSWFMTDLDRKDETSDGTILIAADFRGLGEIEDPSIYNLSKYWNREWRNAAISIHIGRPIMGQRVTDLYTLVNFCSSNKLLKGHPVQIIADGIYGPVVMHGVVLDERIKHATLSRTLKTWREYLAKPQQYDMYSNVIPNVLHYYDLPNLIKLSESRIKFTD</sequence>
<dbReference type="InterPro" id="IPR050261">
    <property type="entry name" value="FrsA_esterase"/>
</dbReference>
<dbReference type="SUPFAM" id="SSF53474">
    <property type="entry name" value="alpha/beta-Hydrolases"/>
    <property type="match status" value="1"/>
</dbReference>
<dbReference type="Gene3D" id="3.40.50.1820">
    <property type="entry name" value="alpha/beta hydrolase"/>
    <property type="match status" value="2"/>
</dbReference>
<dbReference type="Pfam" id="PF05448">
    <property type="entry name" value="AXE1"/>
    <property type="match status" value="1"/>
</dbReference>
<proteinExistence type="predicted"/>